<organism evidence="1 2">
    <name type="scientific">Elysia crispata</name>
    <name type="common">lettuce slug</name>
    <dbReference type="NCBI Taxonomy" id="231223"/>
    <lineage>
        <taxon>Eukaryota</taxon>
        <taxon>Metazoa</taxon>
        <taxon>Spiralia</taxon>
        <taxon>Lophotrochozoa</taxon>
        <taxon>Mollusca</taxon>
        <taxon>Gastropoda</taxon>
        <taxon>Heterobranchia</taxon>
        <taxon>Euthyneura</taxon>
        <taxon>Panpulmonata</taxon>
        <taxon>Sacoglossa</taxon>
        <taxon>Placobranchoidea</taxon>
        <taxon>Plakobranchidae</taxon>
        <taxon>Elysia</taxon>
    </lineage>
</organism>
<comment type="caution">
    <text evidence="1">The sequence shown here is derived from an EMBL/GenBank/DDBJ whole genome shotgun (WGS) entry which is preliminary data.</text>
</comment>
<dbReference type="AlphaFoldDB" id="A0AAE0YHP1"/>
<keyword evidence="2" id="KW-1185">Reference proteome</keyword>
<proteinExistence type="predicted"/>
<name>A0AAE0YHP1_9GAST</name>
<evidence type="ECO:0000313" key="1">
    <source>
        <dbReference type="EMBL" id="KAK3745034.1"/>
    </source>
</evidence>
<gene>
    <name evidence="1" type="ORF">RRG08_037649</name>
</gene>
<accession>A0AAE0YHP1</accession>
<evidence type="ECO:0000313" key="2">
    <source>
        <dbReference type="Proteomes" id="UP001283361"/>
    </source>
</evidence>
<reference evidence="1" key="1">
    <citation type="journal article" date="2023" name="G3 (Bethesda)">
        <title>A reference genome for the long-term kleptoplast-retaining sea slug Elysia crispata morphotype clarki.</title>
        <authorList>
            <person name="Eastman K.E."/>
            <person name="Pendleton A.L."/>
            <person name="Shaikh M.A."/>
            <person name="Suttiyut T."/>
            <person name="Ogas R."/>
            <person name="Tomko P."/>
            <person name="Gavelis G."/>
            <person name="Widhalm J.R."/>
            <person name="Wisecaver J.H."/>
        </authorList>
    </citation>
    <scope>NUCLEOTIDE SEQUENCE</scope>
    <source>
        <strain evidence="1">ECLA1</strain>
    </source>
</reference>
<sequence length="110" mass="11889">MSQVASDLAPVSGPDLSDLGSIWAQDNGISRLGVYNRSPVIPLTIICPTDISGTFCPDPQPLFLTSCLHFPSPQRRETRVSGLRVTPRSPGSSYMIHSLIPVSPSRLIDE</sequence>
<dbReference type="Proteomes" id="UP001283361">
    <property type="component" value="Unassembled WGS sequence"/>
</dbReference>
<dbReference type="EMBL" id="JAWDGP010006239">
    <property type="protein sequence ID" value="KAK3745034.1"/>
    <property type="molecule type" value="Genomic_DNA"/>
</dbReference>
<protein>
    <submittedName>
        <fullName evidence="1">Uncharacterized protein</fullName>
    </submittedName>
</protein>